<proteinExistence type="predicted"/>
<reference evidence="2" key="1">
    <citation type="journal article" date="2020" name="Stud. Mycol.">
        <title>101 Dothideomycetes genomes: a test case for predicting lifestyles and emergence of pathogens.</title>
        <authorList>
            <person name="Haridas S."/>
            <person name="Albert R."/>
            <person name="Binder M."/>
            <person name="Bloem J."/>
            <person name="Labutti K."/>
            <person name="Salamov A."/>
            <person name="Andreopoulos B."/>
            <person name="Baker S."/>
            <person name="Barry K."/>
            <person name="Bills G."/>
            <person name="Bluhm B."/>
            <person name="Cannon C."/>
            <person name="Castanera R."/>
            <person name="Culley D."/>
            <person name="Daum C."/>
            <person name="Ezra D."/>
            <person name="Gonzalez J."/>
            <person name="Henrissat B."/>
            <person name="Kuo A."/>
            <person name="Liang C."/>
            <person name="Lipzen A."/>
            <person name="Lutzoni F."/>
            <person name="Magnuson J."/>
            <person name="Mondo S."/>
            <person name="Nolan M."/>
            <person name="Ohm R."/>
            <person name="Pangilinan J."/>
            <person name="Park H.-J."/>
            <person name="Ramirez L."/>
            <person name="Alfaro M."/>
            <person name="Sun H."/>
            <person name="Tritt A."/>
            <person name="Yoshinaga Y."/>
            <person name="Zwiers L.-H."/>
            <person name="Turgeon B."/>
            <person name="Goodwin S."/>
            <person name="Spatafora J."/>
            <person name="Crous P."/>
            <person name="Grigoriev I."/>
        </authorList>
    </citation>
    <scope>NUCLEOTIDE SEQUENCE</scope>
    <source>
        <strain evidence="2">CBS 675.92</strain>
    </source>
</reference>
<dbReference type="Proteomes" id="UP000800035">
    <property type="component" value="Unassembled WGS sequence"/>
</dbReference>
<evidence type="ECO:0000313" key="2">
    <source>
        <dbReference type="EMBL" id="KAF1949931.1"/>
    </source>
</evidence>
<sequence>MRPPRPMQPTSQSLPQMTTTRSLPGPSPRTQLSRRWSHQNLVSGGLKLQPRAFCAPPSKVENTAGQLPTKYNLPLTTARRLLPLPPSPMRLLRSFALLLKRQPLPSQSLFSSPTTRVISRRWRRTQWPVLRRGRVARESSRGGREGLRCYG</sequence>
<accession>A0A6A5TBE0</accession>
<organism evidence="2 3">
    <name type="scientific">Byssothecium circinans</name>
    <dbReference type="NCBI Taxonomy" id="147558"/>
    <lineage>
        <taxon>Eukaryota</taxon>
        <taxon>Fungi</taxon>
        <taxon>Dikarya</taxon>
        <taxon>Ascomycota</taxon>
        <taxon>Pezizomycotina</taxon>
        <taxon>Dothideomycetes</taxon>
        <taxon>Pleosporomycetidae</taxon>
        <taxon>Pleosporales</taxon>
        <taxon>Massarineae</taxon>
        <taxon>Massarinaceae</taxon>
        <taxon>Byssothecium</taxon>
    </lineage>
</organism>
<keyword evidence="3" id="KW-1185">Reference proteome</keyword>
<evidence type="ECO:0000313" key="3">
    <source>
        <dbReference type="Proteomes" id="UP000800035"/>
    </source>
</evidence>
<dbReference type="AlphaFoldDB" id="A0A6A5TBE0"/>
<gene>
    <name evidence="2" type="ORF">CC80DRAFT_251026</name>
</gene>
<feature type="compositionally biased region" description="Polar residues" evidence="1">
    <location>
        <begin position="8"/>
        <end position="35"/>
    </location>
</feature>
<name>A0A6A5TBE0_9PLEO</name>
<dbReference type="EMBL" id="ML977030">
    <property type="protein sequence ID" value="KAF1949931.1"/>
    <property type="molecule type" value="Genomic_DNA"/>
</dbReference>
<feature type="region of interest" description="Disordered" evidence="1">
    <location>
        <begin position="1"/>
        <end position="35"/>
    </location>
</feature>
<evidence type="ECO:0000256" key="1">
    <source>
        <dbReference type="SAM" id="MobiDB-lite"/>
    </source>
</evidence>
<protein>
    <submittedName>
        <fullName evidence="2">Uncharacterized protein</fullName>
    </submittedName>
</protein>